<feature type="region of interest" description="Disordered" evidence="1">
    <location>
        <begin position="810"/>
        <end position="914"/>
    </location>
</feature>
<proteinExistence type="predicted"/>
<evidence type="ECO:0000256" key="2">
    <source>
        <dbReference type="SAM" id="Phobius"/>
    </source>
</evidence>
<sequence length="1291" mass="145235">MIFFSAQQYILDPQYHFQAPQDDLYEQNKPFHFQQRFPGFSGLDSYLPQRDLQTSDLPFHLQKTLPQYRFPKEQLPKNELPYHNNVIFRPDHERALQNVAPSTHRPNYSHFLSQNHNKNPSQTETFLGQITLDNSFGSLDNFYNIEQNKKLENIRSKPIPNKLLRQHTRILAPDPDEKQNQLQENKYFVNEEGEVFSTTVIPHQKIFPPRKLSTKLEIEGETPISQEFPRNNIIETGKTSDLSKTQDQVLNSANIFDLTDYEYEDDIIKPTSKSETLMNSTTKTTQNSEQEHKLPTLKIEAAKKINDEVSEVELNTKNNNTKSKFEQPIVSVVTTKSVINNTIIATTPPALPPATEKIKSNAVDVENSTDSWVVVASVQTSKSISGARYLPSSIVAQEERFALLNEREQQEKLNEDIITTEEYSNYEDYDIETTTPDSTTLLPTKHSTESLIDKLDRVQSDLSSGLLTGGYKNEDNNIAVITENMTDKVHIAGMTEPPTVASQIFPPSSKSHLPVIKKFSPNSRPPTTNLYPKRKLTPYKKSYITSTIQSSSETATKKTEPRIVITKPDDFLPPGYKPPTEKDSSSELLADLLRRFKNTSNEDKNGDGNKNQNNNSSAHILHRFGPHNVTNIKNETLRSNTSEPNLHKVDDVLKNAKSVDIKNFLPPGYKLQSETTTKNIDHILNKSKLDDISAFLPPGYKSEAINTTESSYKTPSTSTRKPISSIDALLSKSKPQDISAFLPPGYKPPQSTSTKKPSKIDNIFQNSKEDDISSFLPPGYKTKSISSTSKSKMKAEDIIENSKKDDISSFLPPGYRTKSFTTRKPVSSKPVIEVENLPTSLLPSGYKPRKDSSKVESPTEASITTTSSTSTTSSTTTMGKQGLKVVFPSRPGGKRVNHKLTTPKSKDEKKEVTQAPLPTIHKGWPVRATTEFTGWPTPSTTPISIEKLLESVQRASPTSTETENISIITTTPTTVTSTTTTSKPTTPGVCLEECDLVGTIKLVDGVKWVPELLDRNTKEWQLLSNEVQTQLEEVYSKSEPLKKLFKNLRIDGFSEGSVLVDYLVEMNHIDRHISTLQIKKLFNEALESTHIKPTLREGKSLNETEKNREYAKLGKFKIDPVYTDFIVVPKQIAPTVGYAEDNLLLPQWAIAVIVIGLASLLFVIIFGVTVLVNRSKNAKKKVPTPLTDDMLNELNKNHMGGYDNYGVEDPYSVEAGFWDPRRMDAHREYNKLPKKGSSGSIHDNSMTNLYDSWKSQWNGYYNNSTGGYYGNPGPGSSHRIYERRRSYDTNF</sequence>
<dbReference type="InterPro" id="IPR000082">
    <property type="entry name" value="SEA_dom"/>
</dbReference>
<feature type="compositionally biased region" description="Low complexity" evidence="1">
    <location>
        <begin position="864"/>
        <end position="877"/>
    </location>
</feature>
<evidence type="ECO:0000313" key="4">
    <source>
        <dbReference type="EMBL" id="KAL3277916.1"/>
    </source>
</evidence>
<dbReference type="Proteomes" id="UP001516400">
    <property type="component" value="Unassembled WGS sequence"/>
</dbReference>
<feature type="transmembrane region" description="Helical" evidence="2">
    <location>
        <begin position="1148"/>
        <end position="1172"/>
    </location>
</feature>
<protein>
    <recommendedName>
        <fullName evidence="3">SEA domain-containing protein</fullName>
    </recommendedName>
</protein>
<organism evidence="4 5">
    <name type="scientific">Cryptolaemus montrouzieri</name>
    <dbReference type="NCBI Taxonomy" id="559131"/>
    <lineage>
        <taxon>Eukaryota</taxon>
        <taxon>Metazoa</taxon>
        <taxon>Ecdysozoa</taxon>
        <taxon>Arthropoda</taxon>
        <taxon>Hexapoda</taxon>
        <taxon>Insecta</taxon>
        <taxon>Pterygota</taxon>
        <taxon>Neoptera</taxon>
        <taxon>Endopterygota</taxon>
        <taxon>Coleoptera</taxon>
        <taxon>Polyphaga</taxon>
        <taxon>Cucujiformia</taxon>
        <taxon>Coccinelloidea</taxon>
        <taxon>Coccinellidae</taxon>
        <taxon>Scymninae</taxon>
        <taxon>Scymnini</taxon>
        <taxon>Cryptolaemus</taxon>
    </lineage>
</organism>
<dbReference type="Gene3D" id="3.30.70.960">
    <property type="entry name" value="SEA domain"/>
    <property type="match status" value="1"/>
</dbReference>
<keyword evidence="2" id="KW-1133">Transmembrane helix</keyword>
<evidence type="ECO:0000313" key="5">
    <source>
        <dbReference type="Proteomes" id="UP001516400"/>
    </source>
</evidence>
<dbReference type="Pfam" id="PF01390">
    <property type="entry name" value="SEA"/>
    <property type="match status" value="1"/>
</dbReference>
<evidence type="ECO:0000259" key="3">
    <source>
        <dbReference type="PROSITE" id="PS50024"/>
    </source>
</evidence>
<comment type="caution">
    <text evidence="4">The sequence shown here is derived from an EMBL/GenBank/DDBJ whole genome shotgun (WGS) entry which is preliminary data.</text>
</comment>
<feature type="region of interest" description="Disordered" evidence="1">
    <location>
        <begin position="566"/>
        <end position="587"/>
    </location>
</feature>
<reference evidence="4 5" key="1">
    <citation type="journal article" date="2021" name="BMC Biol.">
        <title>Horizontally acquired antibacterial genes associated with adaptive radiation of ladybird beetles.</title>
        <authorList>
            <person name="Li H.S."/>
            <person name="Tang X.F."/>
            <person name="Huang Y.H."/>
            <person name="Xu Z.Y."/>
            <person name="Chen M.L."/>
            <person name="Du X.Y."/>
            <person name="Qiu B.Y."/>
            <person name="Chen P.T."/>
            <person name="Zhang W."/>
            <person name="Slipinski A."/>
            <person name="Escalona H.E."/>
            <person name="Waterhouse R.M."/>
            <person name="Zwick A."/>
            <person name="Pang H."/>
        </authorList>
    </citation>
    <scope>NUCLEOTIDE SEQUENCE [LARGE SCALE GENOMIC DNA]</scope>
    <source>
        <strain evidence="4">SYSU2018</strain>
    </source>
</reference>
<keyword evidence="5" id="KW-1185">Reference proteome</keyword>
<dbReference type="EMBL" id="JABFTP020000103">
    <property type="protein sequence ID" value="KAL3277916.1"/>
    <property type="molecule type" value="Genomic_DNA"/>
</dbReference>
<keyword evidence="2" id="KW-0472">Membrane</keyword>
<keyword evidence="2" id="KW-0812">Transmembrane</keyword>
<accession>A0ABD2NHZ5</accession>
<dbReference type="PROSITE" id="PS50024">
    <property type="entry name" value="SEA"/>
    <property type="match status" value="1"/>
</dbReference>
<feature type="domain" description="SEA" evidence="3">
    <location>
        <begin position="992"/>
        <end position="1106"/>
    </location>
</feature>
<gene>
    <name evidence="4" type="ORF">HHI36_013257</name>
</gene>
<name>A0ABD2NHZ5_9CUCU</name>
<dbReference type="InterPro" id="IPR036364">
    <property type="entry name" value="SEA_dom_sf"/>
</dbReference>
<dbReference type="SUPFAM" id="SSF82671">
    <property type="entry name" value="SEA domain"/>
    <property type="match status" value="1"/>
</dbReference>
<evidence type="ECO:0000256" key="1">
    <source>
        <dbReference type="SAM" id="MobiDB-lite"/>
    </source>
</evidence>